<accession>A0ABV6H9N3</accession>
<evidence type="ECO:0000313" key="1">
    <source>
        <dbReference type="EMBL" id="MFC0315603.1"/>
    </source>
</evidence>
<dbReference type="SUPFAM" id="SSF48371">
    <property type="entry name" value="ARM repeat"/>
    <property type="match status" value="1"/>
</dbReference>
<dbReference type="InterPro" id="IPR016024">
    <property type="entry name" value="ARM-type_fold"/>
</dbReference>
<organism evidence="1 2">
    <name type="scientific">Gordonia phosphorivorans</name>
    <dbReference type="NCBI Taxonomy" id="1056982"/>
    <lineage>
        <taxon>Bacteria</taxon>
        <taxon>Bacillati</taxon>
        <taxon>Actinomycetota</taxon>
        <taxon>Actinomycetes</taxon>
        <taxon>Mycobacteriales</taxon>
        <taxon>Gordoniaceae</taxon>
        <taxon>Gordonia</taxon>
    </lineage>
</organism>
<dbReference type="Proteomes" id="UP001589783">
    <property type="component" value="Unassembled WGS sequence"/>
</dbReference>
<proteinExistence type="predicted"/>
<dbReference type="Gene3D" id="1.25.10.10">
    <property type="entry name" value="Leucine-rich Repeat Variant"/>
    <property type="match status" value="1"/>
</dbReference>
<dbReference type="InterPro" id="IPR011989">
    <property type="entry name" value="ARM-like"/>
</dbReference>
<dbReference type="RefSeq" id="WP_382364440.1">
    <property type="nucleotide sequence ID" value="NZ_JBHLWV010000020.1"/>
</dbReference>
<name>A0ABV6H9N3_9ACTN</name>
<gene>
    <name evidence="1" type="ORF">ACFFJD_12170</name>
</gene>
<evidence type="ECO:0000313" key="2">
    <source>
        <dbReference type="Proteomes" id="UP001589783"/>
    </source>
</evidence>
<protein>
    <submittedName>
        <fullName evidence="1">HEAT repeat domain-containing protein</fullName>
    </submittedName>
</protein>
<comment type="caution">
    <text evidence="1">The sequence shown here is derived from an EMBL/GenBank/DDBJ whole genome shotgun (WGS) entry which is preliminary data.</text>
</comment>
<dbReference type="EMBL" id="JBHLWV010000020">
    <property type="protein sequence ID" value="MFC0315603.1"/>
    <property type="molecule type" value="Genomic_DNA"/>
</dbReference>
<reference evidence="1 2" key="1">
    <citation type="submission" date="2024-09" db="EMBL/GenBank/DDBJ databases">
        <authorList>
            <person name="Sun Q."/>
            <person name="Mori K."/>
        </authorList>
    </citation>
    <scope>NUCLEOTIDE SEQUENCE [LARGE SCALE GENOMIC DNA]</scope>
    <source>
        <strain evidence="1 2">CCM 7957</strain>
    </source>
</reference>
<sequence>MTATPPLALVQTALAAPSSSARLRAALAAGTDPSADYPALLVHRCALEPDFFVRDMLTWALVRHDPDLTVPLLLSAVDDGGPQAKSQALHTLSKIGDPRGWSAVSPELLEDPDDEIATSAWRAAVILAPTDQRSALAETLVARLGRGDKPLRRSLSRALAALGPVAETPLRVAAASENEAVGAHAAATLRLLEDPDAGLDEV</sequence>
<keyword evidence="2" id="KW-1185">Reference proteome</keyword>